<dbReference type="Gene3D" id="1.50.10.10">
    <property type="match status" value="1"/>
</dbReference>
<dbReference type="Gene3D" id="2.60.420.10">
    <property type="entry name" value="Maltose phosphorylase, domain 3"/>
    <property type="match status" value="1"/>
</dbReference>
<dbReference type="InterPro" id="IPR033432">
    <property type="entry name" value="GH94_catalytic"/>
</dbReference>
<feature type="domain" description="Glycosyl hydrolase 94 supersandwich" evidence="3">
    <location>
        <begin position="11"/>
        <end position="281"/>
    </location>
</feature>
<gene>
    <name evidence="5" type="ORF">SAMN05216529_103278</name>
</gene>
<dbReference type="OrthoDB" id="9769991at2"/>
<dbReference type="RefSeq" id="WP_109709529.1">
    <property type="nucleotide sequence ID" value="NZ_QGDS01000003.1"/>
</dbReference>
<dbReference type="GO" id="GO:0005975">
    <property type="term" value="P:carbohydrate metabolic process"/>
    <property type="evidence" value="ECO:0007669"/>
    <property type="project" value="InterPro"/>
</dbReference>
<dbReference type="Pfam" id="PF06165">
    <property type="entry name" value="GH94_b-supersand"/>
    <property type="match status" value="1"/>
</dbReference>
<keyword evidence="1" id="KW-0328">Glycosyltransferase</keyword>
<organism evidence="5 6">
    <name type="scientific">Faecalicatena contorta</name>
    <dbReference type="NCBI Taxonomy" id="39482"/>
    <lineage>
        <taxon>Bacteria</taxon>
        <taxon>Bacillati</taxon>
        <taxon>Bacillota</taxon>
        <taxon>Clostridia</taxon>
        <taxon>Lachnospirales</taxon>
        <taxon>Lachnospiraceae</taxon>
        <taxon>Faecalicatena</taxon>
    </lineage>
</organism>
<dbReference type="GO" id="GO:0030246">
    <property type="term" value="F:carbohydrate binding"/>
    <property type="evidence" value="ECO:0007669"/>
    <property type="project" value="InterPro"/>
</dbReference>
<dbReference type="InterPro" id="IPR012341">
    <property type="entry name" value="6hp_glycosidase-like_sf"/>
</dbReference>
<protein>
    <submittedName>
        <fullName evidence="5">Chitobiose phosphorylase</fullName>
    </submittedName>
</protein>
<accession>A0A316A1P4</accession>
<name>A0A316A1P4_9FIRM</name>
<dbReference type="GO" id="GO:0016757">
    <property type="term" value="F:glycosyltransferase activity"/>
    <property type="evidence" value="ECO:0007669"/>
    <property type="project" value="UniProtKB-KW"/>
</dbReference>
<dbReference type="SUPFAM" id="SSF74650">
    <property type="entry name" value="Galactose mutarotase-like"/>
    <property type="match status" value="1"/>
</dbReference>
<dbReference type="EMBL" id="UHJJ01000003">
    <property type="protein sequence ID" value="SUQ13548.1"/>
    <property type="molecule type" value="Genomic_DNA"/>
</dbReference>
<dbReference type="InterPro" id="IPR037828">
    <property type="entry name" value="GH94N_ChBP"/>
</dbReference>
<evidence type="ECO:0000313" key="5">
    <source>
        <dbReference type="EMBL" id="SUQ13548.1"/>
    </source>
</evidence>
<dbReference type="SUPFAM" id="SSF48208">
    <property type="entry name" value="Six-hairpin glycosidases"/>
    <property type="match status" value="1"/>
</dbReference>
<dbReference type="PANTHER" id="PTHR37469:SF3">
    <property type="entry name" value="PUTATIVE-RELATED"/>
    <property type="match status" value="1"/>
</dbReference>
<dbReference type="Proteomes" id="UP000254051">
    <property type="component" value="Unassembled WGS sequence"/>
</dbReference>
<evidence type="ECO:0000259" key="3">
    <source>
        <dbReference type="Pfam" id="PF06165"/>
    </source>
</evidence>
<evidence type="ECO:0000259" key="4">
    <source>
        <dbReference type="Pfam" id="PF17167"/>
    </source>
</evidence>
<dbReference type="InterPro" id="IPR052047">
    <property type="entry name" value="GH94_Enzymes"/>
</dbReference>
<dbReference type="SMART" id="SM01068">
    <property type="entry name" value="CBM_X"/>
    <property type="match status" value="1"/>
</dbReference>
<dbReference type="Pfam" id="PF17167">
    <property type="entry name" value="Glyco_hydro_94"/>
    <property type="match status" value="1"/>
</dbReference>
<sequence>MQYGHFDKKNREYVIDRVDLPTSWTNYLGVKDTCVVVNQTAGGYMFHKSPEYCRVTRFRGNGVPMDRPGHYVYLRDNGTKDYWSISWQPVGKPLEEAKYTCRHGMSYSVYECDYEKIKAVQKLLVPMDEDVELWDVTVTNEDEKPRDISLFTYCEFSFHHIMIDNQNFQMSLYCSGSSCEDGIIEYDLFYEEFGYQYFTSTIEPDGYDCLRDKFLGLYHTETNPEGVINGKLSGSSELGNNHCGSLQHNFVIKPGETIRIVYMLGEGNRTVGKRIREKYRNLSNVEKAYQDIRDFWDAKQKKLQIQTPNEGMNILINTWTLYQAEINVMFSRFASFIEVGGRTGLGYRDTAQDSMTIPHSNPEKCKQRIRELMQGLVSEGYGLHLFQPEWFAEEDSVKPFKSPTVVPSPDRDSIIHGIEDACSDDALWLVSSVVEYIKETGEFDFVDEMITYADGGEGTVYEHLTKILDFSSRQVGLTGICKGLRADWNDCLNLGGGESAMVSFLHYWALTNFISLAEHLNRDEDVEKYSAMASQVQKVCNEELWDEEWFIRGITKSGKKIGTVKDEEGRIHLESNTWAVLSGAATGEKGIRAMDSVYTHLFTPYGIQLNAPSYTKPNDDIGFVTRVYPGLKENGAIFSHPNPWAWAAECELGRGDRAMEFYDALCPYYQNDKIEIREAEPYSYCQFIMGRDHTGFGRARHPFMTGTGGWAYFSATRYILGIKPQFGHLEINPCIPGDWEGFQVTRQWRGAVYEIKVENPQGIMKGVKEIYLDGKAVDKIPEKAPGTIHQVNVIMGKQIKAAK</sequence>
<keyword evidence="6" id="KW-1185">Reference proteome</keyword>
<reference evidence="6" key="1">
    <citation type="submission" date="2017-07" db="EMBL/GenBank/DDBJ databases">
        <authorList>
            <person name="Varghese N."/>
            <person name="Submissions S."/>
        </authorList>
    </citation>
    <scope>NUCLEOTIDE SEQUENCE [LARGE SCALE GENOMIC DNA]</scope>
    <source>
        <strain evidence="6">NLAE-zl-C134</strain>
    </source>
</reference>
<dbReference type="InterPro" id="IPR037018">
    <property type="entry name" value="GH65_N"/>
</dbReference>
<dbReference type="PANTHER" id="PTHR37469">
    <property type="entry name" value="CELLOBIONIC ACID PHOSPHORYLASE-RELATED"/>
    <property type="match status" value="1"/>
</dbReference>
<keyword evidence="2" id="KW-0808">Transferase</keyword>
<dbReference type="InterPro" id="IPR011013">
    <property type="entry name" value="Gal_mutarotase_sf_dom"/>
</dbReference>
<proteinExistence type="predicted"/>
<dbReference type="CDD" id="cd11755">
    <property type="entry name" value="GH94N_ChBP_like"/>
    <property type="match status" value="1"/>
</dbReference>
<evidence type="ECO:0000313" key="6">
    <source>
        <dbReference type="Proteomes" id="UP000254051"/>
    </source>
</evidence>
<dbReference type="InterPro" id="IPR010383">
    <property type="entry name" value="Glyco_hydrolase_94_b-supersand"/>
</dbReference>
<dbReference type="InterPro" id="IPR008928">
    <property type="entry name" value="6-hairpin_glycosidase_sf"/>
</dbReference>
<evidence type="ECO:0000256" key="2">
    <source>
        <dbReference type="ARBA" id="ARBA00022679"/>
    </source>
</evidence>
<dbReference type="AlphaFoldDB" id="A0A316A1P4"/>
<dbReference type="Gene3D" id="2.70.98.40">
    <property type="entry name" value="Glycoside hydrolase, family 65, N-terminal domain"/>
    <property type="match status" value="1"/>
</dbReference>
<feature type="domain" description="Glycosyl hydrolase 94 catalytic" evidence="4">
    <location>
        <begin position="295"/>
        <end position="721"/>
    </location>
</feature>
<evidence type="ECO:0000256" key="1">
    <source>
        <dbReference type="ARBA" id="ARBA00022676"/>
    </source>
</evidence>